<name>A0A3E5HHZ7_BIFPS</name>
<organism evidence="1 2">
    <name type="scientific">Bifidobacterium pseudocatenulatum</name>
    <dbReference type="NCBI Taxonomy" id="28026"/>
    <lineage>
        <taxon>Bacteria</taxon>
        <taxon>Bacillati</taxon>
        <taxon>Actinomycetota</taxon>
        <taxon>Actinomycetes</taxon>
        <taxon>Bifidobacteriales</taxon>
        <taxon>Bifidobacteriaceae</taxon>
        <taxon>Bifidobacterium</taxon>
    </lineage>
</organism>
<sequence>MTATTPIYGLSYPEGSDLVSSAAGSFKAMADTFETALDTVDRRSTPAGATPVIATTLESLKAQTATVGQTGFVTSDGDNTGPYIWDGTSWHHAHWYTADDKAKTTLVNKSGWKCEYMMKHGFVYVTVNLSDSGTEGWSKSQMPGTLPEEARPQCELNFAPMCSNNNSIGVFIVKPTGVIVYSRRGGGQISDNRYATMMWPAA</sequence>
<proteinExistence type="predicted"/>
<reference evidence="1 2" key="1">
    <citation type="submission" date="2018-08" db="EMBL/GenBank/DDBJ databases">
        <title>A genome reference for cultivated species of the human gut microbiota.</title>
        <authorList>
            <person name="Zou Y."/>
            <person name="Xue W."/>
            <person name="Luo G."/>
        </authorList>
    </citation>
    <scope>NUCLEOTIDE SEQUENCE [LARGE SCALE GENOMIC DNA]</scope>
    <source>
        <strain evidence="1 2">OF05-12</strain>
    </source>
</reference>
<protein>
    <submittedName>
        <fullName evidence="1">Uncharacterized protein</fullName>
    </submittedName>
</protein>
<accession>A0A3E5HHZ7</accession>
<gene>
    <name evidence="1" type="ORF">DXA79_09185</name>
</gene>
<dbReference type="EMBL" id="QSWD01000007">
    <property type="protein sequence ID" value="RGP01417.1"/>
    <property type="molecule type" value="Genomic_DNA"/>
</dbReference>
<evidence type="ECO:0000313" key="1">
    <source>
        <dbReference type="EMBL" id="RGP01417.1"/>
    </source>
</evidence>
<dbReference type="AlphaFoldDB" id="A0A3E5HHZ7"/>
<comment type="caution">
    <text evidence="1">The sequence shown here is derived from an EMBL/GenBank/DDBJ whole genome shotgun (WGS) entry which is preliminary data.</text>
</comment>
<dbReference type="Proteomes" id="UP000261031">
    <property type="component" value="Unassembled WGS sequence"/>
</dbReference>
<evidence type="ECO:0000313" key="2">
    <source>
        <dbReference type="Proteomes" id="UP000261031"/>
    </source>
</evidence>
<dbReference type="RefSeq" id="WP_117612394.1">
    <property type="nucleotide sequence ID" value="NZ_JAQEVG010000008.1"/>
</dbReference>